<organism evidence="2 3">
    <name type="scientific">Spermophilus dauricus</name>
    <name type="common">Daurian ground squirrel</name>
    <dbReference type="NCBI Taxonomy" id="99837"/>
    <lineage>
        <taxon>Eukaryota</taxon>
        <taxon>Metazoa</taxon>
        <taxon>Chordata</taxon>
        <taxon>Craniata</taxon>
        <taxon>Vertebrata</taxon>
        <taxon>Euteleostomi</taxon>
        <taxon>Mammalia</taxon>
        <taxon>Eutheria</taxon>
        <taxon>Euarchontoglires</taxon>
        <taxon>Glires</taxon>
        <taxon>Rodentia</taxon>
        <taxon>Sciuromorpha</taxon>
        <taxon>Sciuridae</taxon>
        <taxon>Xerinae</taxon>
        <taxon>Marmotini</taxon>
        <taxon>Spermophilus</taxon>
    </lineage>
</organism>
<dbReference type="AlphaFoldDB" id="A0A8C9QT66"/>
<keyword evidence="3" id="KW-1185">Reference proteome</keyword>
<dbReference type="Ensembl" id="ENSSDAT00000031061.1">
    <property type="protein sequence ID" value="ENSSDAP00000027178.1"/>
    <property type="gene ID" value="ENSSDAG00000024623.1"/>
</dbReference>
<reference evidence="2" key="2">
    <citation type="submission" date="2025-09" db="UniProtKB">
        <authorList>
            <consortium name="Ensembl"/>
        </authorList>
    </citation>
    <scope>IDENTIFICATION</scope>
</reference>
<protein>
    <submittedName>
        <fullName evidence="2">Uncharacterized protein</fullName>
    </submittedName>
</protein>
<name>A0A8C9QT66_SPEDA</name>
<evidence type="ECO:0000256" key="1">
    <source>
        <dbReference type="SAM" id="MobiDB-lite"/>
    </source>
</evidence>
<dbReference type="Proteomes" id="UP000694422">
    <property type="component" value="Unplaced"/>
</dbReference>
<accession>A0A8C9QT66</accession>
<reference evidence="2" key="1">
    <citation type="submission" date="2025-08" db="UniProtKB">
        <authorList>
            <consortium name="Ensembl"/>
        </authorList>
    </citation>
    <scope>IDENTIFICATION</scope>
</reference>
<evidence type="ECO:0000313" key="3">
    <source>
        <dbReference type="Proteomes" id="UP000694422"/>
    </source>
</evidence>
<sequence length="116" mass="12439">MSWGMCSALGAPGDDDLRSVRGLSSEHLPPPRTPAAPDTFHTQLVGFLVLCVLSEKQAQTPSSHVFWHLPVPGCISVCVHSASFESFPGTVQAPYSALLWLKPNPTSVSWLVIANT</sequence>
<proteinExistence type="predicted"/>
<evidence type="ECO:0000313" key="2">
    <source>
        <dbReference type="Ensembl" id="ENSSDAP00000027178.1"/>
    </source>
</evidence>
<feature type="region of interest" description="Disordered" evidence="1">
    <location>
        <begin position="1"/>
        <end position="37"/>
    </location>
</feature>